<evidence type="ECO:0000256" key="1">
    <source>
        <dbReference type="ARBA" id="ARBA00022729"/>
    </source>
</evidence>
<evidence type="ECO:0000313" key="3">
    <source>
        <dbReference type="EMBL" id="KAG0495067.1"/>
    </source>
</evidence>
<comment type="caution">
    <text evidence="3">The sequence shown here is derived from an EMBL/GenBank/DDBJ whole genome shotgun (WGS) entry which is preliminary data.</text>
</comment>
<evidence type="ECO:0000313" key="4">
    <source>
        <dbReference type="Proteomes" id="UP000639772"/>
    </source>
</evidence>
<organism evidence="3 4">
    <name type="scientific">Vanilla planifolia</name>
    <name type="common">Vanilla</name>
    <dbReference type="NCBI Taxonomy" id="51239"/>
    <lineage>
        <taxon>Eukaryota</taxon>
        <taxon>Viridiplantae</taxon>
        <taxon>Streptophyta</taxon>
        <taxon>Embryophyta</taxon>
        <taxon>Tracheophyta</taxon>
        <taxon>Spermatophyta</taxon>
        <taxon>Magnoliopsida</taxon>
        <taxon>Liliopsida</taxon>
        <taxon>Asparagales</taxon>
        <taxon>Orchidaceae</taxon>
        <taxon>Vanilloideae</taxon>
        <taxon>Vanilleae</taxon>
        <taxon>Vanilla</taxon>
    </lineage>
</organism>
<dbReference type="InterPro" id="IPR023214">
    <property type="entry name" value="HAD_sf"/>
</dbReference>
<dbReference type="InterPro" id="IPR036412">
    <property type="entry name" value="HAD-like_sf"/>
</dbReference>
<reference evidence="3 4" key="1">
    <citation type="journal article" date="2020" name="Nat. Food">
        <title>A phased Vanilla planifolia genome enables genetic improvement of flavour and production.</title>
        <authorList>
            <person name="Hasing T."/>
            <person name="Tang H."/>
            <person name="Brym M."/>
            <person name="Khazi F."/>
            <person name="Huang T."/>
            <person name="Chambers A.H."/>
        </authorList>
    </citation>
    <scope>NUCLEOTIDE SEQUENCE [LARGE SCALE GENOMIC DNA]</scope>
    <source>
        <tissue evidence="3">Leaf</tissue>
    </source>
</reference>
<evidence type="ECO:0000256" key="2">
    <source>
        <dbReference type="SAM" id="SignalP"/>
    </source>
</evidence>
<proteinExistence type="predicted"/>
<dbReference type="PANTHER" id="PTHR31284">
    <property type="entry name" value="ACID PHOSPHATASE-LIKE PROTEIN"/>
    <property type="match status" value="1"/>
</dbReference>
<dbReference type="AlphaFoldDB" id="A0A835VDS6"/>
<accession>A0A835VDS6</accession>
<protein>
    <recommendedName>
        <fullName evidence="5">Acid phosphatase</fullName>
    </recommendedName>
</protein>
<dbReference type="PANTHER" id="PTHR31284:SF10">
    <property type="entry name" value="ACID PHOSPHATASE-LIKE PROTEIN"/>
    <property type="match status" value="1"/>
</dbReference>
<gene>
    <name evidence="3" type="ORF">HPP92_006061</name>
</gene>
<dbReference type="EMBL" id="JADCNM010000002">
    <property type="protein sequence ID" value="KAG0495067.1"/>
    <property type="molecule type" value="Genomic_DNA"/>
</dbReference>
<dbReference type="InterPro" id="IPR005519">
    <property type="entry name" value="Acid_phosphat_B-like"/>
</dbReference>
<dbReference type="Gene3D" id="3.40.50.1000">
    <property type="entry name" value="HAD superfamily/HAD-like"/>
    <property type="match status" value="1"/>
</dbReference>
<dbReference type="OrthoDB" id="59415at2759"/>
<dbReference type="SUPFAM" id="SSF56784">
    <property type="entry name" value="HAD-like"/>
    <property type="match status" value="1"/>
</dbReference>
<name>A0A835VDS6_VANPL</name>
<keyword evidence="1 2" id="KW-0732">Signal</keyword>
<sequence length="139" mass="15384">MLGLFILLVTLSPSSGLTDEAETAFGIAQRPRGSTVVGDDPREAYCESWRLSVEANNAGSWKKVPPRCADLVEAYVSGPQYELDSKVVARYAQAYAKTVELASDGMDAWIFDVDDTLLSNVQYYTRHGHGYGLHKYPIY</sequence>
<dbReference type="Proteomes" id="UP000639772">
    <property type="component" value="Unassembled WGS sequence"/>
</dbReference>
<feature type="signal peptide" evidence="2">
    <location>
        <begin position="1"/>
        <end position="16"/>
    </location>
</feature>
<dbReference type="Pfam" id="PF03767">
    <property type="entry name" value="Acid_phosphat_B"/>
    <property type="match status" value="1"/>
</dbReference>
<evidence type="ECO:0008006" key="5">
    <source>
        <dbReference type="Google" id="ProtNLM"/>
    </source>
</evidence>
<feature type="chain" id="PRO_5032708072" description="Acid phosphatase" evidence="2">
    <location>
        <begin position="17"/>
        <end position="139"/>
    </location>
</feature>